<accession>A0A2J6S466</accession>
<protein>
    <submittedName>
        <fullName evidence="1">Uncharacterized protein</fullName>
    </submittedName>
</protein>
<dbReference type="InterPro" id="IPR027396">
    <property type="entry name" value="DsrEFH-like"/>
</dbReference>
<dbReference type="Gene3D" id="3.40.1260.10">
    <property type="entry name" value="DsrEFH-like"/>
    <property type="match status" value="1"/>
</dbReference>
<evidence type="ECO:0000313" key="1">
    <source>
        <dbReference type="EMBL" id="PMD45569.1"/>
    </source>
</evidence>
<name>A0A2J6S466_HYAVF</name>
<evidence type="ECO:0000313" key="2">
    <source>
        <dbReference type="Proteomes" id="UP000235786"/>
    </source>
</evidence>
<reference evidence="1 2" key="1">
    <citation type="submission" date="2016-04" db="EMBL/GenBank/DDBJ databases">
        <title>A degradative enzymes factory behind the ericoid mycorrhizal symbiosis.</title>
        <authorList>
            <consortium name="DOE Joint Genome Institute"/>
            <person name="Martino E."/>
            <person name="Morin E."/>
            <person name="Grelet G."/>
            <person name="Kuo A."/>
            <person name="Kohler A."/>
            <person name="Daghino S."/>
            <person name="Barry K."/>
            <person name="Choi C."/>
            <person name="Cichocki N."/>
            <person name="Clum A."/>
            <person name="Copeland A."/>
            <person name="Hainaut M."/>
            <person name="Haridas S."/>
            <person name="Labutti K."/>
            <person name="Lindquist E."/>
            <person name="Lipzen A."/>
            <person name="Khouja H.-R."/>
            <person name="Murat C."/>
            <person name="Ohm R."/>
            <person name="Olson A."/>
            <person name="Spatafora J."/>
            <person name="Veneault-Fourrey C."/>
            <person name="Henrissat B."/>
            <person name="Grigoriev I."/>
            <person name="Martin F."/>
            <person name="Perotto S."/>
        </authorList>
    </citation>
    <scope>NUCLEOTIDE SEQUENCE [LARGE SCALE GENOMIC DNA]</scope>
    <source>
        <strain evidence="1 2">F</strain>
    </source>
</reference>
<gene>
    <name evidence="1" type="ORF">L207DRAFT_508420</name>
</gene>
<keyword evidence="2" id="KW-1185">Reference proteome</keyword>
<proteinExistence type="predicted"/>
<dbReference type="Gene3D" id="3.30.110.40">
    <property type="entry name" value="TusA-like domain"/>
    <property type="match status" value="1"/>
</dbReference>
<dbReference type="EMBL" id="KZ613940">
    <property type="protein sequence ID" value="PMD45569.1"/>
    <property type="molecule type" value="Genomic_DNA"/>
</dbReference>
<dbReference type="SUPFAM" id="SSF75169">
    <property type="entry name" value="DsrEFH-like"/>
    <property type="match status" value="1"/>
</dbReference>
<dbReference type="AlphaFoldDB" id="A0A2J6S466"/>
<dbReference type="OrthoDB" id="3503295at2759"/>
<dbReference type="Proteomes" id="UP000235786">
    <property type="component" value="Unassembled WGS sequence"/>
</dbReference>
<organism evidence="1 2">
    <name type="scientific">Hyaloscypha variabilis (strain UAMH 11265 / GT02V1 / F)</name>
    <name type="common">Meliniomyces variabilis</name>
    <dbReference type="NCBI Taxonomy" id="1149755"/>
    <lineage>
        <taxon>Eukaryota</taxon>
        <taxon>Fungi</taxon>
        <taxon>Dikarya</taxon>
        <taxon>Ascomycota</taxon>
        <taxon>Pezizomycotina</taxon>
        <taxon>Leotiomycetes</taxon>
        <taxon>Helotiales</taxon>
        <taxon>Hyaloscyphaceae</taxon>
        <taxon>Hyaloscypha</taxon>
        <taxon>Hyaloscypha variabilis</taxon>
    </lineage>
</organism>
<sequence length="234" mass="25707">MVDKPGAFMASRPTVVEQRHTLKAYQAAYAVIDELSRKDAEAVVELLIRDDKSMLKDIATWCTTTGYQLICSEPGDDGEMRCLIQKGERKRNDKVMTVVISTADLEQVAYPFDRALGGAVLGMTVNVVFEGTGVRLLKRGYRASASGFWGRMFTAVLETAMKDKVGWPLPHEAITMLEELGAYFYVCGPSLVGYGVREEDLVVGSHTLGGTITLVDLLARSNVNVFSKAVFEKP</sequence>
<dbReference type="Pfam" id="PF02635">
    <property type="entry name" value="DsrE"/>
    <property type="match status" value="1"/>
</dbReference>
<dbReference type="STRING" id="1149755.A0A2J6S466"/>
<dbReference type="InterPro" id="IPR003787">
    <property type="entry name" value="Sulphur_relay_DsrE/F-like"/>
</dbReference>
<dbReference type="InterPro" id="IPR036868">
    <property type="entry name" value="TusA-like_sf"/>
</dbReference>